<feature type="signal peptide" evidence="1">
    <location>
        <begin position="1"/>
        <end position="21"/>
    </location>
</feature>
<dbReference type="EMBL" id="MU858331">
    <property type="protein sequence ID" value="KAK4206981.1"/>
    <property type="molecule type" value="Genomic_DNA"/>
</dbReference>
<dbReference type="InterPro" id="IPR001214">
    <property type="entry name" value="SET_dom"/>
</dbReference>
<organism evidence="3 4">
    <name type="scientific">Rhypophila decipiens</name>
    <dbReference type="NCBI Taxonomy" id="261697"/>
    <lineage>
        <taxon>Eukaryota</taxon>
        <taxon>Fungi</taxon>
        <taxon>Dikarya</taxon>
        <taxon>Ascomycota</taxon>
        <taxon>Pezizomycotina</taxon>
        <taxon>Sordariomycetes</taxon>
        <taxon>Sordariomycetidae</taxon>
        <taxon>Sordariales</taxon>
        <taxon>Naviculisporaceae</taxon>
        <taxon>Rhypophila</taxon>
    </lineage>
</organism>
<proteinExistence type="predicted"/>
<dbReference type="InterPro" id="IPR046341">
    <property type="entry name" value="SET_dom_sf"/>
</dbReference>
<gene>
    <name evidence="3" type="ORF">QBC37DRAFT_456779</name>
</gene>
<dbReference type="SUPFAM" id="SSF82199">
    <property type="entry name" value="SET domain"/>
    <property type="match status" value="1"/>
</dbReference>
<dbReference type="SMART" id="SM00317">
    <property type="entry name" value="SET"/>
    <property type="match status" value="1"/>
</dbReference>
<reference evidence="3" key="1">
    <citation type="journal article" date="2023" name="Mol. Phylogenet. Evol.">
        <title>Genome-scale phylogeny and comparative genomics of the fungal order Sordariales.</title>
        <authorList>
            <person name="Hensen N."/>
            <person name="Bonometti L."/>
            <person name="Westerberg I."/>
            <person name="Brannstrom I.O."/>
            <person name="Guillou S."/>
            <person name="Cros-Aarteil S."/>
            <person name="Calhoun S."/>
            <person name="Haridas S."/>
            <person name="Kuo A."/>
            <person name="Mondo S."/>
            <person name="Pangilinan J."/>
            <person name="Riley R."/>
            <person name="LaButti K."/>
            <person name="Andreopoulos B."/>
            <person name="Lipzen A."/>
            <person name="Chen C."/>
            <person name="Yan M."/>
            <person name="Daum C."/>
            <person name="Ng V."/>
            <person name="Clum A."/>
            <person name="Steindorff A."/>
            <person name="Ohm R.A."/>
            <person name="Martin F."/>
            <person name="Silar P."/>
            <person name="Natvig D.O."/>
            <person name="Lalanne C."/>
            <person name="Gautier V."/>
            <person name="Ament-Velasquez S.L."/>
            <person name="Kruys A."/>
            <person name="Hutchinson M.I."/>
            <person name="Powell A.J."/>
            <person name="Barry K."/>
            <person name="Miller A.N."/>
            <person name="Grigoriev I.V."/>
            <person name="Debuchy R."/>
            <person name="Gladieux P."/>
            <person name="Hiltunen Thoren M."/>
            <person name="Johannesson H."/>
        </authorList>
    </citation>
    <scope>NUCLEOTIDE SEQUENCE</scope>
    <source>
        <strain evidence="3">PSN293</strain>
    </source>
</reference>
<protein>
    <submittedName>
        <fullName evidence="3">SET domain-containing protein 5</fullName>
    </submittedName>
</protein>
<evidence type="ECO:0000313" key="3">
    <source>
        <dbReference type="EMBL" id="KAK4206981.1"/>
    </source>
</evidence>
<dbReference type="AlphaFoldDB" id="A0AAN6XUQ4"/>
<reference evidence="3" key="2">
    <citation type="submission" date="2023-05" db="EMBL/GenBank/DDBJ databases">
        <authorList>
            <consortium name="Lawrence Berkeley National Laboratory"/>
            <person name="Steindorff A."/>
            <person name="Hensen N."/>
            <person name="Bonometti L."/>
            <person name="Westerberg I."/>
            <person name="Brannstrom I.O."/>
            <person name="Guillou S."/>
            <person name="Cros-Aarteil S."/>
            <person name="Calhoun S."/>
            <person name="Haridas S."/>
            <person name="Kuo A."/>
            <person name="Mondo S."/>
            <person name="Pangilinan J."/>
            <person name="Riley R."/>
            <person name="Labutti K."/>
            <person name="Andreopoulos B."/>
            <person name="Lipzen A."/>
            <person name="Chen C."/>
            <person name="Yanf M."/>
            <person name="Daum C."/>
            <person name="Ng V."/>
            <person name="Clum A."/>
            <person name="Ohm R."/>
            <person name="Martin F."/>
            <person name="Silar P."/>
            <person name="Natvig D."/>
            <person name="Lalanne C."/>
            <person name="Gautier V."/>
            <person name="Ament-Velasquez S.L."/>
            <person name="Kruys A."/>
            <person name="Hutchinson M.I."/>
            <person name="Powell A.J."/>
            <person name="Barry K."/>
            <person name="Miller A.N."/>
            <person name="Grigoriev I.V."/>
            <person name="Debuchy R."/>
            <person name="Gladieux P."/>
            <person name="Thoren M.H."/>
            <person name="Johannesson H."/>
        </authorList>
    </citation>
    <scope>NUCLEOTIDE SEQUENCE</scope>
    <source>
        <strain evidence="3">PSN293</strain>
    </source>
</reference>
<dbReference type="CDD" id="cd20071">
    <property type="entry name" value="SET_SMYD"/>
    <property type="match status" value="1"/>
</dbReference>
<evidence type="ECO:0000256" key="1">
    <source>
        <dbReference type="SAM" id="SignalP"/>
    </source>
</evidence>
<sequence>MTRLLSGLAVLSSLTSIQVLASQAATKQDPIPACEWHPPLLQNVCLNSASSPEQSTTKPSPFSKTRSEWAKLGWDGPNDCLPTMPDYCVYTRIPESEPASGSPFVVISTAKSMTAIAGSTPPFLGKNKKPVSPRDVYTQEFPGKGTGVVANRTIKKGEIIKAEMPTLLLQFDMPDNDSKPGAQNGANELSREERLGIYGKAVERLDEVSKKKFMRQVGGDVVGIVDKNSFRLFVDGDEGHLGVWADVSLFNHDCRPNTHYRIQNLTHITVAVRDILPGEELTVSYIEGTIPYAERQERLESWGFKCACHACTQDLSQIAQSDARLKAITGIEEELEQLVKSGDDFPQDIGDRLVQLYVDERLDNYIAHAYTKAALLKSMIGNKKDAIKYANMAVEALEREYGPDTKDGDAMRGLAERTEEHWSWGVRMGGWAM</sequence>
<feature type="chain" id="PRO_5042913895" evidence="1">
    <location>
        <begin position="22"/>
        <end position="433"/>
    </location>
</feature>
<dbReference type="InterPro" id="IPR053185">
    <property type="entry name" value="SET_domain_protein"/>
</dbReference>
<dbReference type="Gene3D" id="2.170.270.10">
    <property type="entry name" value="SET domain"/>
    <property type="match status" value="1"/>
</dbReference>
<accession>A0AAN6XUQ4</accession>
<dbReference type="PROSITE" id="PS50280">
    <property type="entry name" value="SET"/>
    <property type="match status" value="1"/>
</dbReference>
<dbReference type="Proteomes" id="UP001301769">
    <property type="component" value="Unassembled WGS sequence"/>
</dbReference>
<keyword evidence="1" id="KW-0732">Signal</keyword>
<evidence type="ECO:0000259" key="2">
    <source>
        <dbReference type="PROSITE" id="PS50280"/>
    </source>
</evidence>
<keyword evidence="4" id="KW-1185">Reference proteome</keyword>
<comment type="caution">
    <text evidence="3">The sequence shown here is derived from an EMBL/GenBank/DDBJ whole genome shotgun (WGS) entry which is preliminary data.</text>
</comment>
<dbReference type="PANTHER" id="PTHR47332:SF6">
    <property type="entry name" value="SET DOMAIN-CONTAINING PROTEIN"/>
    <property type="match status" value="1"/>
</dbReference>
<feature type="domain" description="SET" evidence="2">
    <location>
        <begin position="129"/>
        <end position="286"/>
    </location>
</feature>
<name>A0AAN6XUQ4_9PEZI</name>
<evidence type="ECO:0000313" key="4">
    <source>
        <dbReference type="Proteomes" id="UP001301769"/>
    </source>
</evidence>
<dbReference type="PANTHER" id="PTHR47332">
    <property type="entry name" value="SET DOMAIN-CONTAINING PROTEIN 5"/>
    <property type="match status" value="1"/>
</dbReference>
<dbReference type="Pfam" id="PF00856">
    <property type="entry name" value="SET"/>
    <property type="match status" value="1"/>
</dbReference>